<protein>
    <submittedName>
        <fullName evidence="1">Uncharacterized protein</fullName>
    </submittedName>
</protein>
<organism evidence="1 2">
    <name type="scientific">Eumeta variegata</name>
    <name type="common">Bagworm moth</name>
    <name type="synonym">Eumeta japonica</name>
    <dbReference type="NCBI Taxonomy" id="151549"/>
    <lineage>
        <taxon>Eukaryota</taxon>
        <taxon>Metazoa</taxon>
        <taxon>Ecdysozoa</taxon>
        <taxon>Arthropoda</taxon>
        <taxon>Hexapoda</taxon>
        <taxon>Insecta</taxon>
        <taxon>Pterygota</taxon>
        <taxon>Neoptera</taxon>
        <taxon>Endopterygota</taxon>
        <taxon>Lepidoptera</taxon>
        <taxon>Glossata</taxon>
        <taxon>Ditrysia</taxon>
        <taxon>Tineoidea</taxon>
        <taxon>Psychidae</taxon>
        <taxon>Oiketicinae</taxon>
        <taxon>Eumeta</taxon>
    </lineage>
</organism>
<gene>
    <name evidence="1" type="ORF">EVAR_23722_1</name>
</gene>
<dbReference type="Proteomes" id="UP000299102">
    <property type="component" value="Unassembled WGS sequence"/>
</dbReference>
<evidence type="ECO:0000313" key="2">
    <source>
        <dbReference type="Proteomes" id="UP000299102"/>
    </source>
</evidence>
<evidence type="ECO:0000313" key="1">
    <source>
        <dbReference type="EMBL" id="GBP37674.1"/>
    </source>
</evidence>
<accession>A0A4C1VIF0</accession>
<dbReference type="EMBL" id="BGZK01000337">
    <property type="protein sequence ID" value="GBP37674.1"/>
    <property type="molecule type" value="Genomic_DNA"/>
</dbReference>
<keyword evidence="2" id="KW-1185">Reference proteome</keyword>
<dbReference type="AlphaFoldDB" id="A0A4C1VIF0"/>
<comment type="caution">
    <text evidence="1">The sequence shown here is derived from an EMBL/GenBank/DDBJ whole genome shotgun (WGS) entry which is preliminary data.</text>
</comment>
<proteinExistence type="predicted"/>
<reference evidence="1 2" key="1">
    <citation type="journal article" date="2019" name="Commun. Biol.">
        <title>The bagworm genome reveals a unique fibroin gene that provides high tensile strength.</title>
        <authorList>
            <person name="Kono N."/>
            <person name="Nakamura H."/>
            <person name="Ohtoshi R."/>
            <person name="Tomita M."/>
            <person name="Numata K."/>
            <person name="Arakawa K."/>
        </authorList>
    </citation>
    <scope>NUCLEOTIDE SEQUENCE [LARGE SCALE GENOMIC DNA]</scope>
</reference>
<name>A0A4C1VIF0_EUMVA</name>
<sequence length="115" mass="13214">MMVVSVHLGLAHFSRTVNRTSVANVPRAPNGRRLVKQIQRAPFAQGGRRPRGGARAAYECCTRASLLNTFRYTTKKKEVERCECNGEKKKMRYMFRRQGSEVEDSGYTQRYKAVR</sequence>